<name>A0A974PV31_9HYPH</name>
<dbReference type="PANTHER" id="PTHR32552">
    <property type="entry name" value="FERRICHROME IRON RECEPTOR-RELATED"/>
    <property type="match status" value="1"/>
</dbReference>
<keyword evidence="7" id="KW-0406">Ion transport</keyword>
<evidence type="ECO:0000256" key="9">
    <source>
        <dbReference type="ARBA" id="ARBA00023136"/>
    </source>
</evidence>
<evidence type="ECO:0000256" key="3">
    <source>
        <dbReference type="ARBA" id="ARBA00022452"/>
    </source>
</evidence>
<protein>
    <submittedName>
        <fullName evidence="13">TonB-dependent receptor</fullName>
    </submittedName>
</protein>
<comment type="subcellular location">
    <subcellularLocation>
        <location evidence="1">Cell outer membrane</location>
        <topology evidence="1">Multi-pass membrane protein</topology>
    </subcellularLocation>
</comment>
<dbReference type="KEGG" id="xdi:EZH22_13200"/>
<dbReference type="Gene3D" id="2.40.170.20">
    <property type="entry name" value="TonB-dependent receptor, beta-barrel domain"/>
    <property type="match status" value="1"/>
</dbReference>
<accession>A0A974PV31</accession>
<keyword evidence="6" id="KW-0408">Iron</keyword>
<evidence type="ECO:0000256" key="2">
    <source>
        <dbReference type="ARBA" id="ARBA00022448"/>
    </source>
</evidence>
<dbReference type="EMBL" id="CP063362">
    <property type="protein sequence ID" value="QRG09620.1"/>
    <property type="molecule type" value="Genomic_DNA"/>
</dbReference>
<evidence type="ECO:0000256" key="11">
    <source>
        <dbReference type="SAM" id="MobiDB-lite"/>
    </source>
</evidence>
<dbReference type="Pfam" id="PF00593">
    <property type="entry name" value="TonB_dep_Rec_b-barrel"/>
    <property type="match status" value="1"/>
</dbReference>
<sequence length="174" mass="18256">MLEPDRRRVRLPAGAQRLAARSGDGPGAGLKRPPAAGAWGGGGGNCCALRRESVRAGLRASPAGNQVAFVSPNTFTLWTTYDLIKGGLIKALAGQLLLGGGITYADTYFTDSANTAIIPNTFSLDALVSYKHDNYRVALNGYNLTDALNYSSGFGNRAIPAPGRTFTLTVCATF</sequence>
<evidence type="ECO:0000256" key="4">
    <source>
        <dbReference type="ARBA" id="ARBA00022496"/>
    </source>
</evidence>
<dbReference type="InterPro" id="IPR039426">
    <property type="entry name" value="TonB-dep_rcpt-like"/>
</dbReference>
<keyword evidence="9" id="KW-0472">Membrane</keyword>
<keyword evidence="14" id="KW-1185">Reference proteome</keyword>
<dbReference type="InterPro" id="IPR000531">
    <property type="entry name" value="Beta-barrel_TonB"/>
</dbReference>
<dbReference type="AlphaFoldDB" id="A0A974PV31"/>
<keyword evidence="2" id="KW-0813">Transport</keyword>
<keyword evidence="8" id="KW-0798">TonB box</keyword>
<evidence type="ECO:0000256" key="10">
    <source>
        <dbReference type="ARBA" id="ARBA00023237"/>
    </source>
</evidence>
<evidence type="ECO:0000256" key="5">
    <source>
        <dbReference type="ARBA" id="ARBA00022692"/>
    </source>
</evidence>
<dbReference type="SUPFAM" id="SSF56935">
    <property type="entry name" value="Porins"/>
    <property type="match status" value="1"/>
</dbReference>
<evidence type="ECO:0000256" key="7">
    <source>
        <dbReference type="ARBA" id="ARBA00023065"/>
    </source>
</evidence>
<proteinExistence type="predicted"/>
<evidence type="ECO:0000256" key="1">
    <source>
        <dbReference type="ARBA" id="ARBA00004571"/>
    </source>
</evidence>
<keyword evidence="10" id="KW-0998">Cell outer membrane</keyword>
<keyword evidence="3" id="KW-1134">Transmembrane beta strand</keyword>
<reference evidence="13 14" key="1">
    <citation type="submission" date="2020-10" db="EMBL/GenBank/DDBJ databases">
        <title>Degradation of 1,4-Dioxane by Xanthobacter sp. YN2, via a Novel Group-2 Soluble Di-Iron Monooxygenase.</title>
        <authorList>
            <person name="Ma F."/>
            <person name="Wang Y."/>
            <person name="Yang J."/>
            <person name="Guo H."/>
            <person name="Su D."/>
            <person name="Yu L."/>
        </authorList>
    </citation>
    <scope>NUCLEOTIDE SEQUENCE [LARGE SCALE GENOMIC DNA]</scope>
    <source>
        <strain evidence="13 14">YN2</strain>
    </source>
</reference>
<dbReference type="GO" id="GO:0006826">
    <property type="term" value="P:iron ion transport"/>
    <property type="evidence" value="ECO:0007669"/>
    <property type="project" value="UniProtKB-KW"/>
</dbReference>
<keyword evidence="4" id="KW-0410">Iron transport</keyword>
<organism evidence="13 14">
    <name type="scientific">Xanthobacter dioxanivorans</name>
    <dbReference type="NCBI Taxonomy" id="2528964"/>
    <lineage>
        <taxon>Bacteria</taxon>
        <taxon>Pseudomonadati</taxon>
        <taxon>Pseudomonadota</taxon>
        <taxon>Alphaproteobacteria</taxon>
        <taxon>Hyphomicrobiales</taxon>
        <taxon>Xanthobacteraceae</taxon>
        <taxon>Xanthobacter</taxon>
    </lineage>
</organism>
<dbReference type="Proteomes" id="UP000596427">
    <property type="component" value="Chromosome"/>
</dbReference>
<evidence type="ECO:0000256" key="6">
    <source>
        <dbReference type="ARBA" id="ARBA00023004"/>
    </source>
</evidence>
<dbReference type="GO" id="GO:0009279">
    <property type="term" value="C:cell outer membrane"/>
    <property type="evidence" value="ECO:0007669"/>
    <property type="project" value="UniProtKB-SubCell"/>
</dbReference>
<evidence type="ECO:0000259" key="12">
    <source>
        <dbReference type="Pfam" id="PF00593"/>
    </source>
</evidence>
<feature type="region of interest" description="Disordered" evidence="11">
    <location>
        <begin position="14"/>
        <end position="36"/>
    </location>
</feature>
<dbReference type="InterPro" id="IPR036942">
    <property type="entry name" value="Beta-barrel_TonB_sf"/>
</dbReference>
<evidence type="ECO:0000313" key="13">
    <source>
        <dbReference type="EMBL" id="QRG09620.1"/>
    </source>
</evidence>
<evidence type="ECO:0000256" key="8">
    <source>
        <dbReference type="ARBA" id="ARBA00023077"/>
    </source>
</evidence>
<dbReference type="PANTHER" id="PTHR32552:SF81">
    <property type="entry name" value="TONB-DEPENDENT OUTER MEMBRANE RECEPTOR"/>
    <property type="match status" value="1"/>
</dbReference>
<keyword evidence="13" id="KW-0675">Receptor</keyword>
<gene>
    <name evidence="13" type="ORF">EZH22_13200</name>
</gene>
<feature type="domain" description="TonB-dependent receptor-like beta-barrel" evidence="12">
    <location>
        <begin position="59"/>
        <end position="144"/>
    </location>
</feature>
<evidence type="ECO:0000313" key="14">
    <source>
        <dbReference type="Proteomes" id="UP000596427"/>
    </source>
</evidence>
<keyword evidence="5" id="KW-0812">Transmembrane</keyword>